<feature type="region of interest" description="Disordered" evidence="1">
    <location>
        <begin position="44"/>
        <end position="147"/>
    </location>
</feature>
<feature type="compositionally biased region" description="Polar residues" evidence="1">
    <location>
        <begin position="84"/>
        <end position="95"/>
    </location>
</feature>
<protein>
    <recommendedName>
        <fullName evidence="5">Transmembrane protein</fullName>
    </recommendedName>
</protein>
<evidence type="ECO:0000256" key="1">
    <source>
        <dbReference type="SAM" id="MobiDB-lite"/>
    </source>
</evidence>
<keyword evidence="2" id="KW-0812">Transmembrane</keyword>
<dbReference type="EMBL" id="KK088428">
    <property type="protein sequence ID" value="EYE94063.1"/>
    <property type="molecule type" value="Genomic_DNA"/>
</dbReference>
<keyword evidence="2" id="KW-1133">Transmembrane helix</keyword>
<evidence type="ECO:0000256" key="2">
    <source>
        <dbReference type="SAM" id="Phobius"/>
    </source>
</evidence>
<name>A0A017SAN0_ASPRC</name>
<gene>
    <name evidence="3" type="ORF">EURHEDRAFT_413675</name>
</gene>
<keyword evidence="2" id="KW-0472">Membrane</keyword>
<dbReference type="OrthoDB" id="439943at2759"/>
<organism evidence="3 4">
    <name type="scientific">Aspergillus ruber (strain CBS 135680)</name>
    <dbReference type="NCBI Taxonomy" id="1388766"/>
    <lineage>
        <taxon>Eukaryota</taxon>
        <taxon>Fungi</taxon>
        <taxon>Dikarya</taxon>
        <taxon>Ascomycota</taxon>
        <taxon>Pezizomycotina</taxon>
        <taxon>Eurotiomycetes</taxon>
        <taxon>Eurotiomycetidae</taxon>
        <taxon>Eurotiales</taxon>
        <taxon>Aspergillaceae</taxon>
        <taxon>Aspergillus</taxon>
        <taxon>Aspergillus subgen. Aspergillus</taxon>
    </lineage>
</organism>
<dbReference type="Proteomes" id="UP000019804">
    <property type="component" value="Unassembled WGS sequence"/>
</dbReference>
<dbReference type="STRING" id="1388766.A0A017SAN0"/>
<evidence type="ECO:0000313" key="3">
    <source>
        <dbReference type="EMBL" id="EYE94063.1"/>
    </source>
</evidence>
<proteinExistence type="predicted"/>
<feature type="compositionally biased region" description="Basic and acidic residues" evidence="1">
    <location>
        <begin position="73"/>
        <end position="83"/>
    </location>
</feature>
<evidence type="ECO:0008006" key="5">
    <source>
        <dbReference type="Google" id="ProtNLM"/>
    </source>
</evidence>
<dbReference type="RefSeq" id="XP_040637751.1">
    <property type="nucleotide sequence ID" value="XM_040782223.1"/>
</dbReference>
<evidence type="ECO:0000313" key="4">
    <source>
        <dbReference type="Proteomes" id="UP000019804"/>
    </source>
</evidence>
<accession>A0A017SAN0</accession>
<feature type="transmembrane region" description="Helical" evidence="2">
    <location>
        <begin position="514"/>
        <end position="539"/>
    </location>
</feature>
<feature type="region of interest" description="Disordered" evidence="1">
    <location>
        <begin position="1"/>
        <end position="28"/>
    </location>
</feature>
<reference evidence="4" key="1">
    <citation type="journal article" date="2014" name="Nat. Commun.">
        <title>Genomic adaptations of the halophilic Dead Sea filamentous fungus Eurotium rubrum.</title>
        <authorList>
            <person name="Kis-Papo T."/>
            <person name="Weig A.R."/>
            <person name="Riley R."/>
            <person name="Persoh D."/>
            <person name="Salamov A."/>
            <person name="Sun H."/>
            <person name="Lipzen A."/>
            <person name="Wasser S.P."/>
            <person name="Rambold G."/>
            <person name="Grigoriev I.V."/>
            <person name="Nevo E."/>
        </authorList>
    </citation>
    <scope>NUCLEOTIDE SEQUENCE [LARGE SCALE GENOMIC DNA]</scope>
    <source>
        <strain evidence="4">CBS 135680</strain>
    </source>
</reference>
<feature type="compositionally biased region" description="Acidic residues" evidence="1">
    <location>
        <begin position="109"/>
        <end position="141"/>
    </location>
</feature>
<keyword evidence="4" id="KW-1185">Reference proteome</keyword>
<dbReference type="AlphaFoldDB" id="A0A017SAN0"/>
<dbReference type="GeneID" id="63697347"/>
<dbReference type="HOGENOM" id="CLU_381307_0_0_1"/>
<feature type="compositionally biased region" description="Polar residues" evidence="1">
    <location>
        <begin position="59"/>
        <end position="72"/>
    </location>
</feature>
<sequence length="878" mass="97835">MADSPKPPSRRPSNSSLTAPRLQYPTFPPLSASVEEWLSRSRPTIMTSAPPSEHLPSTRPLSESWATLSISDAHSEDGTRSEQTDIGSLIDQTSADDVASFDGQSEVGENYEDHEDDDEEEKGLEEEDNDEGADNSDEDGGYDGRSISESQELPALYHRFGGDIGDSGLTAKAAFHQSTDSIEFIEPEKWPEVEQVELKHTVQIFEGVEASRLKEQLPPNQQNALLTATVQQTMTKHSLGVDQPFRVLYIGNSDFRTIVLDKIGDVLVSSSCSSYESSSAESSRYHVIPTSFGADAVPNFAELLPIHVQLIVDECLEASSDPRSGKPSTVSLRFKNRPSCTSYWTGSEYRLSSSSDWTLPDVAIFFVSSVDDAAAVETQHQARTFMERHGVPAMVISEKPLWEMTTELVPVNRHSLHMCLESRHSLGAEPTVLRRYPIDLPTFESITPSQLNRNLASLANLYPKQVNKVTAEAPKPSTIKPFSFNIEKYSKYIPRFDSSNYLDHVQDLSPSLRLLAIMAISTIAITLGYTVMSAAFVYLSQYFLRSDLSEIALPSSSIPNRNIIPVKTLGQNSLSVRHSSASEVRSQRNQYECSTQLEELMGIALSPPVKQGKPDRFELQVIGDSHVIVKPPRRFSAKKQPKFDISVTRYGNTVPYELSRLFEGVYSLNLDREDAYGLVNVTITTSKPPLEQTTQVDFGTPWLKIANWKRAASILSTELVRDLNTAQTGLSKAFDRLYTDLQVAMGDVVKRTHLLRQEVDDIRGSTHLSLENLSLETRNAVLARSKQLTEFVRRDAVQPFRAACSVFQEQTSKANAEAKDLVVNTWSRISSVSASKVDLGTMMVRFQDVRKSEALNKAQTRARGLMRWKAHDSERPQR</sequence>